<dbReference type="PROSITE" id="PS01098">
    <property type="entry name" value="LIPASE_GDSL_SER"/>
    <property type="match status" value="1"/>
</dbReference>
<reference evidence="2 3" key="1">
    <citation type="journal article" date="2013" name="Genome Announc.">
        <title>Draft Genome Sequence of Strain JLT2015T, Belonging to the Family Sphingomonadaceae of the Alphaproteobacteria.</title>
        <authorList>
            <person name="Tang K."/>
            <person name="Liu K."/>
            <person name="Li S."/>
            <person name="Jiao N."/>
        </authorList>
    </citation>
    <scope>NUCLEOTIDE SEQUENCE [LARGE SCALE GENOMIC DNA]</scope>
    <source>
        <strain evidence="2 3">JLT2015</strain>
    </source>
</reference>
<dbReference type="RefSeq" id="WP_008602830.1">
    <property type="nucleotide sequence ID" value="NZ_AMRV01000007.1"/>
</dbReference>
<dbReference type="GO" id="GO:0004622">
    <property type="term" value="F:phosphatidylcholine lysophospholipase activity"/>
    <property type="evidence" value="ECO:0007669"/>
    <property type="project" value="TreeGrafter"/>
</dbReference>
<comment type="caution">
    <text evidence="2">The sequence shown here is derived from an EMBL/GenBank/DDBJ whole genome shotgun (WGS) entry which is preliminary data.</text>
</comment>
<protein>
    <submittedName>
        <fullName evidence="2">Lipolytic enzyme, G-D-S-L</fullName>
    </submittedName>
</protein>
<dbReference type="InterPro" id="IPR036514">
    <property type="entry name" value="SGNH_hydro_sf"/>
</dbReference>
<dbReference type="AlphaFoldDB" id="M2SAT4"/>
<gene>
    <name evidence="2" type="ORF">C725_2221</name>
</gene>
<proteinExistence type="predicted"/>
<dbReference type="Pfam" id="PF13472">
    <property type="entry name" value="Lipase_GDSL_2"/>
    <property type="match status" value="1"/>
</dbReference>
<dbReference type="Gene3D" id="3.40.50.1110">
    <property type="entry name" value="SGNH hydrolase"/>
    <property type="match status" value="1"/>
</dbReference>
<dbReference type="SUPFAM" id="SSF52266">
    <property type="entry name" value="SGNH hydrolase"/>
    <property type="match status" value="1"/>
</dbReference>
<keyword evidence="3" id="KW-1185">Reference proteome</keyword>
<accession>M2SAT4</accession>
<dbReference type="PANTHER" id="PTHR30383">
    <property type="entry name" value="THIOESTERASE 1/PROTEASE 1/LYSOPHOSPHOLIPASE L1"/>
    <property type="match status" value="1"/>
</dbReference>
<name>M2SAT4_9SPHN</name>
<evidence type="ECO:0000313" key="2">
    <source>
        <dbReference type="EMBL" id="EMD82500.1"/>
    </source>
</evidence>
<sequence>MPLVAAHQRYGASPRLVHAALARLAALLALVWLAGMAFAGEARAQERTVLAFGDSLTAGYQLKPGEGFAPRLQEALTARGMDVTVINAGVSGDTSAAGRRRIEWTLDNLERTPDLMILELGANDMLRGIDPRETLRNLNAIIEEAKGRGIDVLLTGMLGPPNMGEDNRRYFNAVYPFLANRHDLDLYPFFLNGVIFQRQLLLPDNLHPNADGVEAIVRGILPSVEAALRKAS</sequence>
<dbReference type="PANTHER" id="PTHR30383:SF24">
    <property type="entry name" value="THIOESTERASE 1_PROTEASE 1_LYSOPHOSPHOLIPASE L1"/>
    <property type="match status" value="1"/>
</dbReference>
<dbReference type="Proteomes" id="UP000011717">
    <property type="component" value="Unassembled WGS sequence"/>
</dbReference>
<dbReference type="CDD" id="cd01822">
    <property type="entry name" value="Lysophospholipase_L1_like"/>
    <property type="match status" value="1"/>
</dbReference>
<organism evidence="2 3">
    <name type="scientific">Pacificimonas flava</name>
    <dbReference type="NCBI Taxonomy" id="1234595"/>
    <lineage>
        <taxon>Bacteria</taxon>
        <taxon>Pseudomonadati</taxon>
        <taxon>Pseudomonadota</taxon>
        <taxon>Alphaproteobacteria</taxon>
        <taxon>Sphingomonadales</taxon>
        <taxon>Sphingosinicellaceae</taxon>
        <taxon>Pacificimonas</taxon>
    </lineage>
</organism>
<feature type="domain" description="SGNH hydrolase-type esterase" evidence="1">
    <location>
        <begin position="51"/>
        <end position="214"/>
    </location>
</feature>
<dbReference type="PATRIC" id="fig|1234595.3.peg.2224"/>
<dbReference type="GO" id="GO:0006629">
    <property type="term" value="P:lipid metabolic process"/>
    <property type="evidence" value="ECO:0007669"/>
    <property type="project" value="InterPro"/>
</dbReference>
<evidence type="ECO:0000259" key="1">
    <source>
        <dbReference type="Pfam" id="PF13472"/>
    </source>
</evidence>
<dbReference type="InterPro" id="IPR051532">
    <property type="entry name" value="Ester_Hydrolysis_Enzymes"/>
</dbReference>
<dbReference type="EMBL" id="AMRV01000007">
    <property type="protein sequence ID" value="EMD82500.1"/>
    <property type="molecule type" value="Genomic_DNA"/>
</dbReference>
<dbReference type="InterPro" id="IPR008265">
    <property type="entry name" value="Lipase_GDSL_AS"/>
</dbReference>
<evidence type="ECO:0000313" key="3">
    <source>
        <dbReference type="Proteomes" id="UP000011717"/>
    </source>
</evidence>
<dbReference type="InterPro" id="IPR013830">
    <property type="entry name" value="SGNH_hydro"/>
</dbReference>